<evidence type="ECO:0000313" key="4">
    <source>
        <dbReference type="EMBL" id="AZS86649.1"/>
    </source>
</evidence>
<dbReference type="InterPro" id="IPR023210">
    <property type="entry name" value="NADP_OxRdtase_dom"/>
</dbReference>
<evidence type="ECO:0000256" key="2">
    <source>
        <dbReference type="SAM" id="MobiDB-lite"/>
    </source>
</evidence>
<gene>
    <name evidence="5" type="ORF">DDJ31_17155</name>
    <name evidence="4" type="ORF">ELQ87_22110</name>
</gene>
<dbReference type="FunFam" id="3.20.20.100:FF:000004">
    <property type="entry name" value="Oxidoreductase, aldo/keto reductase"/>
    <property type="match status" value="1"/>
</dbReference>
<dbReference type="GO" id="GO:0016491">
    <property type="term" value="F:oxidoreductase activity"/>
    <property type="evidence" value="ECO:0007669"/>
    <property type="project" value="UniProtKB-KW"/>
</dbReference>
<evidence type="ECO:0000313" key="6">
    <source>
        <dbReference type="Proteomes" id="UP000271291"/>
    </source>
</evidence>
<proteinExistence type="predicted"/>
<dbReference type="Proteomes" id="UP000271291">
    <property type="component" value="Chromosome"/>
</dbReference>
<dbReference type="Proteomes" id="UP000501753">
    <property type="component" value="Chromosome"/>
</dbReference>
<reference evidence="5 7" key="1">
    <citation type="submission" date="2018-04" db="EMBL/GenBank/DDBJ databases">
        <title>Complete genome sequences of Streptomyces griseoviridis K61 and characterization of antagonistic properties of biological control agents.</title>
        <authorList>
            <person name="Mariita R.M."/>
            <person name="Sello J.K."/>
        </authorList>
    </citation>
    <scope>NUCLEOTIDE SEQUENCE [LARGE SCALE GENOMIC DNA]</scope>
    <source>
        <strain evidence="5 7">K61</strain>
    </source>
</reference>
<feature type="region of interest" description="Disordered" evidence="2">
    <location>
        <begin position="328"/>
        <end position="364"/>
    </location>
</feature>
<dbReference type="PANTHER" id="PTHR43364">
    <property type="entry name" value="NADH-SPECIFIC METHYLGLYOXAL REDUCTASE-RELATED"/>
    <property type="match status" value="1"/>
</dbReference>
<accession>A0A3Q9KQ33</accession>
<sequence>MKYRTLGRSGVAVSKLALGTMYFGTENTEEESFALLDAFVEAGGNLVDTSDVYSGSVSERIIGRWLAARPADVTDRVVLTSKGRFPTGPDVNDLGLSRRHLSRALDASLRRLGVETIDLYQLHGWDAHTPVEETLSFLDDAIRAGKVHYAGLSNFTGWQLQLTVSTARAMGVHVPLTLTLQQQYSLLSRESEFEMVPAALHNGIGLLPWSPLAGGFLTGKYQRGTTPAPDTRAGSANELYQYVSAEYASLDRNWATIGEVVRVAGESGATPAQVALSWIADRPGVTAPIFGARTLAQLHDSVAAADLTLDDEAGAALEKVSAPAPGGYPYGAFGTTQRDRRLRGGSQAQGELVAEGSDHPLGRA</sequence>
<feature type="domain" description="NADP-dependent oxidoreductase" evidence="3">
    <location>
        <begin position="15"/>
        <end position="320"/>
    </location>
</feature>
<dbReference type="SUPFAM" id="SSF51430">
    <property type="entry name" value="NAD(P)-linked oxidoreductase"/>
    <property type="match status" value="1"/>
</dbReference>
<dbReference type="EMBL" id="CP034687">
    <property type="protein sequence ID" value="AZS86649.1"/>
    <property type="molecule type" value="Genomic_DNA"/>
</dbReference>
<dbReference type="InterPro" id="IPR036812">
    <property type="entry name" value="NAD(P)_OxRdtase_dom_sf"/>
</dbReference>
<dbReference type="KEGG" id="sgd:ELQ87_22110"/>
<dbReference type="EMBL" id="CP029078">
    <property type="protein sequence ID" value="QCN86489.1"/>
    <property type="molecule type" value="Genomic_DNA"/>
</dbReference>
<evidence type="ECO:0000259" key="3">
    <source>
        <dbReference type="Pfam" id="PF00248"/>
    </source>
</evidence>
<evidence type="ECO:0000313" key="5">
    <source>
        <dbReference type="EMBL" id="QCN86489.1"/>
    </source>
</evidence>
<dbReference type="InterPro" id="IPR050523">
    <property type="entry name" value="AKR_Detox_Biosynth"/>
</dbReference>
<evidence type="ECO:0000313" key="7">
    <source>
        <dbReference type="Proteomes" id="UP000501753"/>
    </source>
</evidence>
<name>A0A3Q9KQ33_STRGD</name>
<dbReference type="RefSeq" id="WP_127179460.1">
    <property type="nucleotide sequence ID" value="NZ_CP029078.1"/>
</dbReference>
<keyword evidence="1" id="KW-0560">Oxidoreductase</keyword>
<dbReference type="Pfam" id="PF00248">
    <property type="entry name" value="Aldo_ket_red"/>
    <property type="match status" value="1"/>
</dbReference>
<dbReference type="GO" id="GO:0005829">
    <property type="term" value="C:cytosol"/>
    <property type="evidence" value="ECO:0007669"/>
    <property type="project" value="TreeGrafter"/>
</dbReference>
<dbReference type="PANTHER" id="PTHR43364:SF4">
    <property type="entry name" value="NAD(P)-LINKED OXIDOREDUCTASE SUPERFAMILY PROTEIN"/>
    <property type="match status" value="1"/>
</dbReference>
<dbReference type="AlphaFoldDB" id="A0A3Q9KQ33"/>
<reference evidence="4 6" key="2">
    <citation type="submission" date="2018-12" db="EMBL/GenBank/DDBJ databases">
        <title>Streptomyces griseoviridis F1-27 complete genome.</title>
        <authorList>
            <person name="Mariita R.M."/>
            <person name="Sello J.K."/>
        </authorList>
    </citation>
    <scope>NUCLEOTIDE SEQUENCE [LARGE SCALE GENOMIC DNA]</scope>
    <source>
        <strain evidence="4 6">F1-27</strain>
    </source>
</reference>
<protein>
    <submittedName>
        <fullName evidence="4">Aldo/keto reductase</fullName>
    </submittedName>
</protein>
<organism evidence="4 6">
    <name type="scientific">Streptomyces griseoviridis</name>
    <dbReference type="NCBI Taxonomy" id="45398"/>
    <lineage>
        <taxon>Bacteria</taxon>
        <taxon>Bacillati</taxon>
        <taxon>Actinomycetota</taxon>
        <taxon>Actinomycetes</taxon>
        <taxon>Kitasatosporales</taxon>
        <taxon>Streptomycetaceae</taxon>
        <taxon>Streptomyces</taxon>
    </lineage>
</organism>
<dbReference type="OrthoDB" id="9768793at2"/>
<evidence type="ECO:0000256" key="1">
    <source>
        <dbReference type="ARBA" id="ARBA00023002"/>
    </source>
</evidence>
<keyword evidence="7" id="KW-1185">Reference proteome</keyword>
<dbReference type="Gene3D" id="3.20.20.100">
    <property type="entry name" value="NADP-dependent oxidoreductase domain"/>
    <property type="match status" value="1"/>
</dbReference>